<name>A0ABW4X2J6_9BACT</name>
<organism evidence="1 2">
    <name type="scientific">Pontibacter silvestris</name>
    <dbReference type="NCBI Taxonomy" id="2305183"/>
    <lineage>
        <taxon>Bacteria</taxon>
        <taxon>Pseudomonadati</taxon>
        <taxon>Bacteroidota</taxon>
        <taxon>Cytophagia</taxon>
        <taxon>Cytophagales</taxon>
        <taxon>Hymenobacteraceae</taxon>
        <taxon>Pontibacter</taxon>
    </lineage>
</organism>
<accession>A0ABW4X2J6</accession>
<evidence type="ECO:0000313" key="2">
    <source>
        <dbReference type="Proteomes" id="UP001597369"/>
    </source>
</evidence>
<comment type="caution">
    <text evidence="1">The sequence shown here is derived from an EMBL/GenBank/DDBJ whole genome shotgun (WGS) entry which is preliminary data.</text>
</comment>
<dbReference type="EMBL" id="JBHUHV010000058">
    <property type="protein sequence ID" value="MFD2069203.1"/>
    <property type="molecule type" value="Genomic_DNA"/>
</dbReference>
<sequence length="101" mass="11788">MEIIVETKSEGGHLVLYVHDTVNDKRILILRDNAAGRIMLTRGVKYRFEWRVWSLQSASYHIYAEVVPSHPAFPLFDWPEEFQEALYKEAHNDGGGFYFTL</sequence>
<protein>
    <submittedName>
        <fullName evidence="1">Uncharacterized protein</fullName>
    </submittedName>
</protein>
<keyword evidence="2" id="KW-1185">Reference proteome</keyword>
<gene>
    <name evidence="1" type="ORF">ACFSKU_20130</name>
</gene>
<dbReference type="RefSeq" id="WP_229957287.1">
    <property type="nucleotide sequence ID" value="NZ_JAJJWI010000001.1"/>
</dbReference>
<dbReference type="Proteomes" id="UP001597369">
    <property type="component" value="Unassembled WGS sequence"/>
</dbReference>
<proteinExistence type="predicted"/>
<evidence type="ECO:0000313" key="1">
    <source>
        <dbReference type="EMBL" id="MFD2069203.1"/>
    </source>
</evidence>
<reference evidence="2" key="1">
    <citation type="journal article" date="2019" name="Int. J. Syst. Evol. Microbiol.">
        <title>The Global Catalogue of Microorganisms (GCM) 10K type strain sequencing project: providing services to taxonomists for standard genome sequencing and annotation.</title>
        <authorList>
            <consortium name="The Broad Institute Genomics Platform"/>
            <consortium name="The Broad Institute Genome Sequencing Center for Infectious Disease"/>
            <person name="Wu L."/>
            <person name="Ma J."/>
        </authorList>
    </citation>
    <scope>NUCLEOTIDE SEQUENCE [LARGE SCALE GENOMIC DNA]</scope>
    <source>
        <strain evidence="2">JCM 16545</strain>
    </source>
</reference>